<dbReference type="PANTHER" id="PTHR46825">
    <property type="entry name" value="D-ALANYL-D-ALANINE-CARBOXYPEPTIDASE/ENDOPEPTIDASE AMPH"/>
    <property type="match status" value="1"/>
</dbReference>
<dbReference type="InterPro" id="IPR011042">
    <property type="entry name" value="6-blade_b-propeller_TolB-like"/>
</dbReference>
<gene>
    <name evidence="3" type="ORF">E1262_13170</name>
</gene>
<dbReference type="InterPro" id="IPR001375">
    <property type="entry name" value="Peptidase_S9_cat"/>
</dbReference>
<dbReference type="Gene3D" id="2.120.10.30">
    <property type="entry name" value="TolB, C-terminal domain"/>
    <property type="match status" value="2"/>
</dbReference>
<dbReference type="SUPFAM" id="SSF82171">
    <property type="entry name" value="DPP6 N-terminal domain-like"/>
    <property type="match status" value="1"/>
</dbReference>
<dbReference type="GO" id="GO:0008236">
    <property type="term" value="F:serine-type peptidase activity"/>
    <property type="evidence" value="ECO:0007669"/>
    <property type="project" value="InterPro"/>
</dbReference>
<dbReference type="InterPro" id="IPR029058">
    <property type="entry name" value="AB_hydrolase_fold"/>
</dbReference>
<feature type="domain" description="Beta-lactamase-related" evidence="1">
    <location>
        <begin position="675"/>
        <end position="997"/>
    </location>
</feature>
<dbReference type="AlphaFoldDB" id="A0A4R5AAV7"/>
<dbReference type="OrthoDB" id="3325701at2"/>
<evidence type="ECO:0000259" key="2">
    <source>
        <dbReference type="Pfam" id="PF00326"/>
    </source>
</evidence>
<dbReference type="PANTHER" id="PTHR46825:SF9">
    <property type="entry name" value="BETA-LACTAMASE-RELATED DOMAIN-CONTAINING PROTEIN"/>
    <property type="match status" value="1"/>
</dbReference>
<keyword evidence="3" id="KW-0378">Hydrolase</keyword>
<reference evidence="3 4" key="1">
    <citation type="submission" date="2019-02" db="EMBL/GenBank/DDBJ databases">
        <title>Draft genome sequences of novel Actinobacteria.</title>
        <authorList>
            <person name="Sahin N."/>
            <person name="Ay H."/>
            <person name="Saygin H."/>
        </authorList>
    </citation>
    <scope>NUCLEOTIDE SEQUENCE [LARGE SCALE GENOMIC DNA]</scope>
    <source>
        <strain evidence="3 4">8K307</strain>
    </source>
</reference>
<comment type="caution">
    <text evidence="3">The sequence shown here is derived from an EMBL/GenBank/DDBJ whole genome shotgun (WGS) entry which is preliminary data.</text>
</comment>
<dbReference type="Pfam" id="PF07676">
    <property type="entry name" value="PD40"/>
    <property type="match status" value="2"/>
</dbReference>
<dbReference type="InterPro" id="IPR050491">
    <property type="entry name" value="AmpC-like"/>
</dbReference>
<dbReference type="InterPro" id="IPR001466">
    <property type="entry name" value="Beta-lactam-related"/>
</dbReference>
<dbReference type="RefSeq" id="WP_132103595.1">
    <property type="nucleotide sequence ID" value="NZ_SMLB01000015.1"/>
</dbReference>
<dbReference type="EMBL" id="SMLB01000015">
    <property type="protein sequence ID" value="TDD69271.1"/>
    <property type="molecule type" value="Genomic_DNA"/>
</dbReference>
<evidence type="ECO:0000313" key="3">
    <source>
        <dbReference type="EMBL" id="TDD69271.1"/>
    </source>
</evidence>
<organism evidence="3 4">
    <name type="scientific">Jiangella aurantiaca</name>
    <dbReference type="NCBI Taxonomy" id="2530373"/>
    <lineage>
        <taxon>Bacteria</taxon>
        <taxon>Bacillati</taxon>
        <taxon>Actinomycetota</taxon>
        <taxon>Actinomycetes</taxon>
        <taxon>Jiangellales</taxon>
        <taxon>Jiangellaceae</taxon>
        <taxon>Jiangella</taxon>
    </lineage>
</organism>
<dbReference type="InterPro" id="IPR012338">
    <property type="entry name" value="Beta-lactam/transpept-like"/>
</dbReference>
<dbReference type="SUPFAM" id="SSF56601">
    <property type="entry name" value="beta-lactamase/transpeptidase-like"/>
    <property type="match status" value="1"/>
</dbReference>
<proteinExistence type="predicted"/>
<evidence type="ECO:0000259" key="1">
    <source>
        <dbReference type="Pfam" id="PF00144"/>
    </source>
</evidence>
<dbReference type="Gene3D" id="3.40.50.1820">
    <property type="entry name" value="alpha/beta hydrolase"/>
    <property type="match status" value="1"/>
</dbReference>
<dbReference type="Pfam" id="PF00326">
    <property type="entry name" value="Peptidase_S9"/>
    <property type="match status" value="1"/>
</dbReference>
<dbReference type="InterPro" id="IPR011659">
    <property type="entry name" value="WD40"/>
</dbReference>
<dbReference type="Proteomes" id="UP000295217">
    <property type="component" value="Unassembled WGS sequence"/>
</dbReference>
<sequence length="1120" mass="118580">MTRPLTPDDVVGLTVPAEPALSPDGTRVAYVLKGSDAEADENASSLWLVSADGGEPRRLTHGRADASPAWSPDGTRLAFLRAADGPPQLWLLPASGGGEPVALTDLPKGAGAPVWSPDGTRIAFTAAVDTTGQADTDPIVLDRLGYKADGAGLLRGLRQHVHVVDVATGETTRLTDGDWSAGPPAWSPDGARLAFPAVTAADADLTGASAVYVVPAGGGAVKRWQPTARSDASPDELGEPVGELRAAGPVTWTRDGGALVVVGQTEVAVAHNRLFRVPLDGGPATDLTADLDRNVMPGGPGYPGGLPQLAGDGGTIVFCARDRGCTHVYTVRVDGGPVRPLLGGSGRVVSGLAVAGQRAAVVVAGPGSYGEVALVDVATGAETTLTAHSPADLDLPVAEEWVFTVSDGTEVHGWLLRPPGAAAAGRPGPLLLDIHGGPHNAWSPVPDGGHSYHQLLVQRGWSVLLLNPRASDGYGAAFYSAAVGQWGLADERDFLEPLDQLVAEGVADPDRLAVTGYSYGGYMTCWLTGRTDRFAAAIPGGVLTDITSFAGTSDAGHYLAAYETALPFADPERAAAQSPYTNVAHVTTPTLILHGLADDRCPPGQAEQWFAALRARGVPARLVLYPGASHLFILAGRPSHRLDYARRIVDWATQHTSKESPMTTRTTTLDRDHWQRRLDELAERYRVPGAALGIARGDETLELAYGVTNVDTGVEVTTDTLFQIGSITKVWTATVVMALADAGKLDLDEPVVTYLPELRLADDDATARVTMRHLLTHTSGIDGDFFLDTGRGDDCLEKYVAALAGLPLNHPLGATWSYCNSGFTTAGRVIEKLTGQTWDAAMRELLYTPLGLTHTVTLPDDALLYRTAVGHVHEEDEPFRRAPVWVLPRSAGPAGLIAATVADVLTFARMHLAGGVAADGTRVLAEGTAAAMQEEQVKLPDPYTLADSWGLGWFRLDWNGTRLFGHDGNTIGQSALLRVLPEKDMAVTLLTNGGHTRDLYETLIREIVREAGGVEMATPLGPPAEPVEADIAPHVGTYERTSVRLDVWQAETGPKLRLTSTSELAGLDDEPKELDLVPVRQDLYVTRLPGNETWMPVTFYQLADATPYVHLGVRATPKVS</sequence>
<accession>A0A4R5AAV7</accession>
<feature type="domain" description="Peptidase S9 prolyl oligopeptidase catalytic" evidence="2">
    <location>
        <begin position="454"/>
        <end position="657"/>
    </location>
</feature>
<evidence type="ECO:0000313" key="4">
    <source>
        <dbReference type="Proteomes" id="UP000295217"/>
    </source>
</evidence>
<protein>
    <submittedName>
        <fullName evidence="3">Serine hydrolase</fullName>
    </submittedName>
</protein>
<name>A0A4R5AAV7_9ACTN</name>
<dbReference type="SUPFAM" id="SSF53474">
    <property type="entry name" value="alpha/beta-Hydrolases"/>
    <property type="match status" value="1"/>
</dbReference>
<dbReference type="Pfam" id="PF00144">
    <property type="entry name" value="Beta-lactamase"/>
    <property type="match status" value="1"/>
</dbReference>
<dbReference type="GO" id="GO:0006508">
    <property type="term" value="P:proteolysis"/>
    <property type="evidence" value="ECO:0007669"/>
    <property type="project" value="InterPro"/>
</dbReference>
<keyword evidence="4" id="KW-1185">Reference proteome</keyword>
<dbReference type="Gene3D" id="3.40.710.10">
    <property type="entry name" value="DD-peptidase/beta-lactamase superfamily"/>
    <property type="match status" value="1"/>
</dbReference>